<keyword evidence="2" id="KW-1185">Reference proteome</keyword>
<protein>
    <submittedName>
        <fullName evidence="1">Uncharacterized protein</fullName>
    </submittedName>
</protein>
<evidence type="ECO:0000313" key="2">
    <source>
        <dbReference type="Proteomes" id="UP001055879"/>
    </source>
</evidence>
<reference evidence="1 2" key="2">
    <citation type="journal article" date="2022" name="Mol. Ecol. Resour.">
        <title>The genomes of chicory, endive, great burdock and yacon provide insights into Asteraceae paleo-polyploidization history and plant inulin production.</title>
        <authorList>
            <person name="Fan W."/>
            <person name="Wang S."/>
            <person name="Wang H."/>
            <person name="Wang A."/>
            <person name="Jiang F."/>
            <person name="Liu H."/>
            <person name="Zhao H."/>
            <person name="Xu D."/>
            <person name="Zhang Y."/>
        </authorList>
    </citation>
    <scope>NUCLEOTIDE SEQUENCE [LARGE SCALE GENOMIC DNA]</scope>
    <source>
        <strain evidence="2">cv. Niubang</strain>
    </source>
</reference>
<gene>
    <name evidence="1" type="ORF">L6452_19843</name>
</gene>
<comment type="caution">
    <text evidence="1">The sequence shown here is derived from an EMBL/GenBank/DDBJ whole genome shotgun (WGS) entry which is preliminary data.</text>
</comment>
<organism evidence="1 2">
    <name type="scientific">Arctium lappa</name>
    <name type="common">Greater burdock</name>
    <name type="synonym">Lappa major</name>
    <dbReference type="NCBI Taxonomy" id="4217"/>
    <lineage>
        <taxon>Eukaryota</taxon>
        <taxon>Viridiplantae</taxon>
        <taxon>Streptophyta</taxon>
        <taxon>Embryophyta</taxon>
        <taxon>Tracheophyta</taxon>
        <taxon>Spermatophyta</taxon>
        <taxon>Magnoliopsida</taxon>
        <taxon>eudicotyledons</taxon>
        <taxon>Gunneridae</taxon>
        <taxon>Pentapetalae</taxon>
        <taxon>asterids</taxon>
        <taxon>campanulids</taxon>
        <taxon>Asterales</taxon>
        <taxon>Asteraceae</taxon>
        <taxon>Carduoideae</taxon>
        <taxon>Cardueae</taxon>
        <taxon>Arctiinae</taxon>
        <taxon>Arctium</taxon>
    </lineage>
</organism>
<dbReference type="Proteomes" id="UP001055879">
    <property type="component" value="Linkage Group LG06"/>
</dbReference>
<dbReference type="EMBL" id="CM042052">
    <property type="protein sequence ID" value="KAI3718958.1"/>
    <property type="molecule type" value="Genomic_DNA"/>
</dbReference>
<proteinExistence type="predicted"/>
<evidence type="ECO:0000313" key="1">
    <source>
        <dbReference type="EMBL" id="KAI3718958.1"/>
    </source>
</evidence>
<reference evidence="2" key="1">
    <citation type="journal article" date="2022" name="Mol. Ecol. Resour.">
        <title>The genomes of chicory, endive, great burdock and yacon provide insights into Asteraceae palaeo-polyploidization history and plant inulin production.</title>
        <authorList>
            <person name="Fan W."/>
            <person name="Wang S."/>
            <person name="Wang H."/>
            <person name="Wang A."/>
            <person name="Jiang F."/>
            <person name="Liu H."/>
            <person name="Zhao H."/>
            <person name="Xu D."/>
            <person name="Zhang Y."/>
        </authorList>
    </citation>
    <scope>NUCLEOTIDE SEQUENCE [LARGE SCALE GENOMIC DNA]</scope>
    <source>
        <strain evidence="2">cv. Niubang</strain>
    </source>
</reference>
<accession>A0ACB9BAK3</accession>
<sequence length="182" mass="20701">MARSEGKNPQQNPEEAIREKTIIEQKEHNTKDDGDKENSTLGKEADSDEKSTALEDLPEFIYIDKGMMDDYLRCQICLGMLKEVTAVKACSHRFCKNCIAASIRMGNKVCPLCRAPCSSHRATVEDANLDGFIKHLLPYMDQEDCKLSEEDKSRNEQLQASISATKSRQQNSKRKRNDRRDT</sequence>
<name>A0ACB9BAK3_ARCLA</name>